<evidence type="ECO:0000313" key="2">
    <source>
        <dbReference type="EMBL" id="PDX87333.1"/>
    </source>
</evidence>
<accession>A0A2A7B7G7</accession>
<dbReference type="RefSeq" id="WP_097791914.1">
    <property type="nucleotide sequence ID" value="NZ_NOUV01000010.1"/>
</dbReference>
<gene>
    <name evidence="2" type="ORF">CHR60_04505</name>
</gene>
<name>A0A2A7B7G7_9FIRM</name>
<dbReference type="EMBL" id="NOUV01000010">
    <property type="protein sequence ID" value="PDX87333.1"/>
    <property type="molecule type" value="Genomic_DNA"/>
</dbReference>
<protein>
    <submittedName>
        <fullName evidence="2">Uncharacterized protein</fullName>
    </submittedName>
</protein>
<evidence type="ECO:0000256" key="1">
    <source>
        <dbReference type="SAM" id="Phobius"/>
    </source>
</evidence>
<comment type="caution">
    <text evidence="2">The sequence shown here is derived from an EMBL/GenBank/DDBJ whole genome shotgun (WGS) entry which is preliminary data.</text>
</comment>
<keyword evidence="1" id="KW-0812">Transmembrane</keyword>
<keyword evidence="1" id="KW-1133">Transmembrane helix</keyword>
<feature type="transmembrane region" description="Helical" evidence="1">
    <location>
        <begin position="47"/>
        <end position="66"/>
    </location>
</feature>
<proteinExistence type="predicted"/>
<sequence>MKGSTTKLLKKVNDICEEGTIWKVFFGLFAALLAADLLLPALTEEKPKLWCCILAGAGMGSACYNIRKARRIREEKQNHEHDEEE</sequence>
<dbReference type="AlphaFoldDB" id="A0A2A7B7G7"/>
<evidence type="ECO:0000313" key="3">
    <source>
        <dbReference type="Proteomes" id="UP000220904"/>
    </source>
</evidence>
<dbReference type="OrthoDB" id="9980080at2"/>
<organism evidence="2 3">
    <name type="scientific">Faecalibacterium prausnitzii</name>
    <dbReference type="NCBI Taxonomy" id="853"/>
    <lineage>
        <taxon>Bacteria</taxon>
        <taxon>Bacillati</taxon>
        <taxon>Bacillota</taxon>
        <taxon>Clostridia</taxon>
        <taxon>Eubacteriales</taxon>
        <taxon>Oscillospiraceae</taxon>
        <taxon>Faecalibacterium</taxon>
    </lineage>
</organism>
<dbReference type="Proteomes" id="UP000220904">
    <property type="component" value="Unassembled WGS sequence"/>
</dbReference>
<reference evidence="2 3" key="1">
    <citation type="journal article" date="2017" name="Front. Microbiol.">
        <title>New Insights into the Diversity of the Genus Faecalibacterium.</title>
        <authorList>
            <person name="Benevides L."/>
            <person name="Burman S."/>
            <person name="Martin R."/>
            <person name="Robert V."/>
            <person name="Thomas M."/>
            <person name="Miquel S."/>
            <person name="Chain F."/>
            <person name="Sokol H."/>
            <person name="Bermudez-Humaran L.G."/>
            <person name="Morrison M."/>
            <person name="Langella P."/>
            <person name="Azevedo V.A."/>
            <person name="Chatel J.M."/>
            <person name="Soares S."/>
        </authorList>
    </citation>
    <scope>NUCLEOTIDE SEQUENCE [LARGE SCALE GENOMIC DNA]</scope>
    <source>
        <strain evidence="2 3">AHMP21</strain>
    </source>
</reference>
<keyword evidence="1" id="KW-0472">Membrane</keyword>
<feature type="transmembrane region" description="Helical" evidence="1">
    <location>
        <begin position="21"/>
        <end position="41"/>
    </location>
</feature>